<organism evidence="2 3">
    <name type="scientific">Maribellus luteus</name>
    <dbReference type="NCBI Taxonomy" id="2305463"/>
    <lineage>
        <taxon>Bacteria</taxon>
        <taxon>Pseudomonadati</taxon>
        <taxon>Bacteroidota</taxon>
        <taxon>Bacteroidia</taxon>
        <taxon>Marinilabiliales</taxon>
        <taxon>Prolixibacteraceae</taxon>
        <taxon>Maribellus</taxon>
    </lineage>
</organism>
<dbReference type="RefSeq" id="WP_206610139.1">
    <property type="nucleotide sequence ID" value="NZ_QWGR01000051.1"/>
</dbReference>
<protein>
    <submittedName>
        <fullName evidence="2">Uncharacterized protein</fullName>
    </submittedName>
</protein>
<evidence type="ECO:0000313" key="2">
    <source>
        <dbReference type="EMBL" id="RIJ45219.1"/>
    </source>
</evidence>
<keyword evidence="3" id="KW-1185">Reference proteome</keyword>
<feature type="region of interest" description="Disordered" evidence="1">
    <location>
        <begin position="1"/>
        <end position="21"/>
    </location>
</feature>
<dbReference type="AlphaFoldDB" id="A0A399SQK7"/>
<sequence length="65" mass="7647">KQNLLTTRPQIKPTQEQHRQPCNQLPRYNYVPRFSEQGTSLRYMRALPGHKPGKTSEKNEIIKIT</sequence>
<evidence type="ECO:0000313" key="3">
    <source>
        <dbReference type="Proteomes" id="UP000265926"/>
    </source>
</evidence>
<gene>
    <name evidence="2" type="ORF">D1614_23630</name>
</gene>
<feature type="compositionally biased region" description="Polar residues" evidence="1">
    <location>
        <begin position="1"/>
        <end position="14"/>
    </location>
</feature>
<accession>A0A399SQK7</accession>
<proteinExistence type="predicted"/>
<dbReference type="Proteomes" id="UP000265926">
    <property type="component" value="Unassembled WGS sequence"/>
</dbReference>
<dbReference type="EMBL" id="QWGR01000051">
    <property type="protein sequence ID" value="RIJ45219.1"/>
    <property type="molecule type" value="Genomic_DNA"/>
</dbReference>
<reference evidence="2 3" key="1">
    <citation type="submission" date="2018-08" db="EMBL/GenBank/DDBJ databases">
        <title>Pallidiluteibacterium maritimus gen. nov., sp. nov., isolated from coastal sediment.</title>
        <authorList>
            <person name="Zhou L.Y."/>
        </authorList>
    </citation>
    <scope>NUCLEOTIDE SEQUENCE [LARGE SCALE GENOMIC DNA]</scope>
    <source>
        <strain evidence="2 3">XSD2</strain>
    </source>
</reference>
<name>A0A399SQK7_9BACT</name>
<comment type="caution">
    <text evidence="2">The sequence shown here is derived from an EMBL/GenBank/DDBJ whole genome shotgun (WGS) entry which is preliminary data.</text>
</comment>
<feature type="region of interest" description="Disordered" evidence="1">
    <location>
        <begin position="46"/>
        <end position="65"/>
    </location>
</feature>
<feature type="non-terminal residue" evidence="2">
    <location>
        <position position="1"/>
    </location>
</feature>
<evidence type="ECO:0000256" key="1">
    <source>
        <dbReference type="SAM" id="MobiDB-lite"/>
    </source>
</evidence>
<feature type="compositionally biased region" description="Basic and acidic residues" evidence="1">
    <location>
        <begin position="54"/>
        <end position="65"/>
    </location>
</feature>